<proteinExistence type="predicted"/>
<dbReference type="InterPro" id="IPR036188">
    <property type="entry name" value="FAD/NAD-bd_sf"/>
</dbReference>
<organism evidence="2 3">
    <name type="scientific">Streptomyces broussonetiae</name>
    <dbReference type="NCBI Taxonomy" id="2686304"/>
    <lineage>
        <taxon>Bacteria</taxon>
        <taxon>Bacillati</taxon>
        <taxon>Actinomycetota</taxon>
        <taxon>Actinomycetes</taxon>
        <taxon>Kitasatosporales</taxon>
        <taxon>Streptomycetaceae</taxon>
        <taxon>Streptomyces</taxon>
    </lineage>
</organism>
<name>A0A6I6N4I6_9ACTN</name>
<keyword evidence="3" id="KW-1185">Reference proteome</keyword>
<reference evidence="2 3" key="1">
    <citation type="submission" date="2019-12" db="EMBL/GenBank/DDBJ databases">
        <title>Streptomyces sp. strain T44 isolated from rhizosphere soil of Broussonetia papyrifera.</title>
        <authorList>
            <person name="Mo P."/>
        </authorList>
    </citation>
    <scope>NUCLEOTIDE SEQUENCE [LARGE SCALE GENOMIC DNA]</scope>
    <source>
        <strain evidence="2 3">T44</strain>
    </source>
</reference>
<dbReference type="Gene3D" id="3.30.9.10">
    <property type="entry name" value="D-Amino Acid Oxidase, subunit A, domain 2"/>
    <property type="match status" value="1"/>
</dbReference>
<dbReference type="SUPFAM" id="SSF51905">
    <property type="entry name" value="FAD/NAD(P)-binding domain"/>
    <property type="match status" value="1"/>
</dbReference>
<dbReference type="PANTHER" id="PTHR13847:SF281">
    <property type="entry name" value="FAD DEPENDENT OXIDOREDUCTASE DOMAIN-CONTAINING PROTEIN"/>
    <property type="match status" value="1"/>
</dbReference>
<dbReference type="Gene3D" id="3.50.50.60">
    <property type="entry name" value="FAD/NAD(P)-binding domain"/>
    <property type="match status" value="1"/>
</dbReference>
<evidence type="ECO:0000313" key="2">
    <source>
        <dbReference type="EMBL" id="QHA03236.1"/>
    </source>
</evidence>
<dbReference type="AlphaFoldDB" id="A0A6I6N4I6"/>
<dbReference type="Pfam" id="PF01266">
    <property type="entry name" value="DAO"/>
    <property type="match status" value="1"/>
</dbReference>
<gene>
    <name evidence="2" type="ORF">GQF42_08140</name>
</gene>
<protein>
    <submittedName>
        <fullName evidence="2">FAD-dependent oxidoreductase</fullName>
    </submittedName>
</protein>
<evidence type="ECO:0000259" key="1">
    <source>
        <dbReference type="Pfam" id="PF01266"/>
    </source>
</evidence>
<dbReference type="InterPro" id="IPR006076">
    <property type="entry name" value="FAD-dep_OxRdtase"/>
</dbReference>
<dbReference type="RefSeq" id="WP_158918974.1">
    <property type="nucleotide sequence ID" value="NZ_CP047020.1"/>
</dbReference>
<dbReference type="GO" id="GO:0005737">
    <property type="term" value="C:cytoplasm"/>
    <property type="evidence" value="ECO:0007669"/>
    <property type="project" value="TreeGrafter"/>
</dbReference>
<sequence>MDQAGGTSLTYLSGSGWVDRPTTLESALTGDVECDVAVIGGGLGGMAAALRLAELGRDVVLVEADLCGWGASARNAGYITPTLGNDPRILNRFYGDRVRALYKFAGHAVDFTEDLITRHGIDCGYQPTGNIAAAPTAAAFRRMVAHGRPGRRSVVGDAAQLGIPPTFPGGIHIKVGGILNPGQLALGVREVVRTSAVRVFEQSPVTGVVDTGDSVRIELPGGRIRARQAILTTNAFTNELPIAPRNLSTPVWVTAVETEPVSAEMLDAAGWTSRTPMTTNHFVMQSFRPTNRGTIVFTTRRLQTARRPRADRMPDQAVVDDLVRGFRERFPTLTDVAPARAWGGWIGLTPSNMAVVGQTTPRVYYSMACNGHGLPQAPYLGTLLADHLVEKGMHDDLAAVWRESRRFAPGIVNPVTLRLGWLADRLGDRIGRLRR</sequence>
<feature type="domain" description="FAD dependent oxidoreductase" evidence="1">
    <location>
        <begin position="35"/>
        <end position="386"/>
    </location>
</feature>
<dbReference type="KEGG" id="sbro:GQF42_08140"/>
<dbReference type="Proteomes" id="UP000436138">
    <property type="component" value="Chromosome"/>
</dbReference>
<evidence type="ECO:0000313" key="3">
    <source>
        <dbReference type="Proteomes" id="UP000436138"/>
    </source>
</evidence>
<dbReference type="PANTHER" id="PTHR13847">
    <property type="entry name" value="SARCOSINE DEHYDROGENASE-RELATED"/>
    <property type="match status" value="1"/>
</dbReference>
<accession>A0A6I6N4I6</accession>
<dbReference type="EMBL" id="CP047020">
    <property type="protein sequence ID" value="QHA03236.1"/>
    <property type="molecule type" value="Genomic_DNA"/>
</dbReference>